<dbReference type="InterPro" id="IPR027417">
    <property type="entry name" value="P-loop_NTPase"/>
</dbReference>
<keyword evidence="5" id="KW-1185">Reference proteome</keyword>
<evidence type="ECO:0000313" key="4">
    <source>
        <dbReference type="EMBL" id="EMD81921.1"/>
    </source>
</evidence>
<feature type="coiled-coil region" evidence="1">
    <location>
        <begin position="673"/>
        <end position="775"/>
    </location>
</feature>
<feature type="coiled-coil region" evidence="1">
    <location>
        <begin position="812"/>
        <end position="897"/>
    </location>
</feature>
<feature type="region of interest" description="Disordered" evidence="2">
    <location>
        <begin position="495"/>
        <end position="517"/>
    </location>
</feature>
<dbReference type="Proteomes" id="UP000011717">
    <property type="component" value="Unassembled WGS sequence"/>
</dbReference>
<dbReference type="EMBL" id="AMRV01000012">
    <property type="protein sequence ID" value="EMD81921.1"/>
    <property type="molecule type" value="Genomic_DNA"/>
</dbReference>
<evidence type="ECO:0000313" key="5">
    <source>
        <dbReference type="Proteomes" id="UP000011717"/>
    </source>
</evidence>
<dbReference type="InterPro" id="IPR038734">
    <property type="entry name" value="YhaN_AAA"/>
</dbReference>
<comment type="caution">
    <text evidence="4">The sequence shown here is derived from an EMBL/GenBank/DDBJ whole genome shotgun (WGS) entry which is preliminary data.</text>
</comment>
<evidence type="ECO:0000259" key="3">
    <source>
        <dbReference type="Pfam" id="PF13514"/>
    </source>
</evidence>
<dbReference type="SUPFAM" id="SSF52540">
    <property type="entry name" value="P-loop containing nucleoside triphosphate hydrolases"/>
    <property type="match status" value="1"/>
</dbReference>
<keyword evidence="1" id="KW-0175">Coiled coil</keyword>
<dbReference type="OrthoDB" id="9764467at2"/>
<reference evidence="4 5" key="1">
    <citation type="journal article" date="2013" name="Genome Announc.">
        <title>Draft Genome Sequence of Strain JLT2015T, Belonging to the Family Sphingomonadaceae of the Alphaproteobacteria.</title>
        <authorList>
            <person name="Tang K."/>
            <person name="Liu K."/>
            <person name="Li S."/>
            <person name="Jiao N."/>
        </authorList>
    </citation>
    <scope>NUCLEOTIDE SEQUENCE [LARGE SCALE GENOMIC DNA]</scope>
    <source>
        <strain evidence="4 5">JLT2015</strain>
    </source>
</reference>
<organism evidence="4 5">
    <name type="scientific">Pacificimonas flava</name>
    <dbReference type="NCBI Taxonomy" id="1234595"/>
    <lineage>
        <taxon>Bacteria</taxon>
        <taxon>Pseudomonadati</taxon>
        <taxon>Pseudomonadota</taxon>
        <taxon>Alphaproteobacteria</taxon>
        <taxon>Sphingomonadales</taxon>
        <taxon>Sphingosinicellaceae</taxon>
        <taxon>Pacificimonas</taxon>
    </lineage>
</organism>
<sequence>MRLGRLDLIRYGHFSDRSFNLPAGESDFHIIFGPNEAGKSTALTAIEDLLFGIDSRSPYNFLHDYASMRVGGVLENGHGSLEVVRRKGNKDTLLGPEGSPLPGGDGVLAPYLAGGDRPFFERMFSLDHIRLETGGREILEAKDDVGQMLFSAGAGIAGLRERLKELSAEADDLWSARRAKHRKFYIADDKLSEAQKALRDQTLTATKWRELKRAFDDTEEACAAIGEKIRDATAERNRLSRIRRVFRDVRRKQELDCMLSDLSHVVLLPEDAAQTVANAQSSDSKSEARRATLREQLDRAAQELDGLAFDETLVQRGEDVRQLHERRIEIRGEKADLPKRQAELTAAEEKLRADAKELGWTETESAALIDRIPSRTGVGVVRSLLAKRGEIDAGLISHAQLLREAQEAADEAKGRLDEAADPADTSKLALVLKTVREQGDLAGGARAAEKTFREAAALVERRLNALKPGGADEDALAALAVPARADVQVYRDREQDQKRRLRDAQQSVSSTRQEMERATAAFDRTVRDEQLVTPEELQHARSRRDSLWHLVKLRHIEGGPVPDDQEKTFADELDDLPGAFEPALGRADDLADRRFEHAEAAGRLAEIRRKIGEQEILLQQAQANESALVEEGEALGAEWRLMWKAAPFEPLSAEAMLEWLPACEDVLEAIQHREQQKDDLDDLRSRVGEARERLLAELTALGIDANDLKEESLSLILQRADQAQRAQEAAAQKKSQVEDELAAATKLAGKRGRDLKNAEDALEKWQESWMAALKELGLAENTAAEAVGTQLDIIDNMRGAADKISSLRYDRIEKITRDVADFEQVVAKLLQDVAGDLSGQAAEDAILALEARLDAAERKRDLRSKKISDIERFTSQIDDLDDERRELAASISHLERAAGVETVEALNKAIGQSDRKRAHERELQDLVEKLLEDGDGKSIEELAEECEGVSMDEIAAREASLQAEFDDLQDQQTQAAEVRSQARDAFQAIGGGDEAAQAAASRQEALADMEEIAARYVRVRTSAVLLQWAIDRYRREKQTPLLKRAGELFKIMTGGSFAGLQVAFDEQDAAHLTGVRGGDTAVPVSRMSTGTADQLYLALRIAAIEDYLERADALPFVADDLFINFDDERAAAGFTLLAELSRKTQVLFFTHHQHLVELARANLDSGLNVVRLSDHTAAAA</sequence>
<dbReference type="PANTHER" id="PTHR41259">
    <property type="entry name" value="DOUBLE-STRAND BREAK REPAIR RAD50 ATPASE, PUTATIVE-RELATED"/>
    <property type="match status" value="1"/>
</dbReference>
<accession>M2TJU3</accession>
<dbReference type="PATRIC" id="fig|1234595.3.peg.2712"/>
<gene>
    <name evidence="4" type="ORF">C725_2710</name>
</gene>
<proteinExistence type="predicted"/>
<evidence type="ECO:0000256" key="1">
    <source>
        <dbReference type="SAM" id="Coils"/>
    </source>
</evidence>
<dbReference type="PANTHER" id="PTHR41259:SF1">
    <property type="entry name" value="DOUBLE-STRAND BREAK REPAIR RAD50 ATPASE, PUTATIVE-RELATED"/>
    <property type="match status" value="1"/>
</dbReference>
<dbReference type="RefSeq" id="WP_008603674.1">
    <property type="nucleotide sequence ID" value="NZ_AMRV01000012.1"/>
</dbReference>
<dbReference type="AlphaFoldDB" id="M2TJU3"/>
<dbReference type="Pfam" id="PF13514">
    <property type="entry name" value="AAA_27"/>
    <property type="match status" value="1"/>
</dbReference>
<name>M2TJU3_9SPHN</name>
<dbReference type="Gene3D" id="3.40.50.300">
    <property type="entry name" value="P-loop containing nucleotide triphosphate hydrolases"/>
    <property type="match status" value="2"/>
</dbReference>
<protein>
    <submittedName>
        <fullName evidence="4">DNA double-strand break repair Rad50 ATPase</fullName>
    </submittedName>
</protein>
<feature type="domain" description="YhaN AAA" evidence="3">
    <location>
        <begin position="1"/>
        <end position="208"/>
    </location>
</feature>
<evidence type="ECO:0000256" key="2">
    <source>
        <dbReference type="SAM" id="MobiDB-lite"/>
    </source>
</evidence>